<comment type="similarity">
    <text evidence="2">Belongs to the cytochrome b5 family. MAPR subfamily.</text>
</comment>
<evidence type="ECO:0000313" key="7">
    <source>
        <dbReference type="RefSeq" id="XP_018102462.1"/>
    </source>
</evidence>
<proteinExistence type="inferred from homology"/>
<dbReference type="AlphaFoldDB" id="A0A1L8HG99"/>
<evidence type="ECO:0000313" key="8">
    <source>
        <dbReference type="Xenbase" id="XB-GENE-981424"/>
    </source>
</evidence>
<dbReference type="InterPro" id="IPR050577">
    <property type="entry name" value="MAPR/NEUFC/NENF-like"/>
</dbReference>
<dbReference type="RefSeq" id="XP_018102462.1">
    <property type="nucleotide sequence ID" value="XM_018246973.1"/>
</dbReference>
<dbReference type="CTD" id="100137663"/>
<dbReference type="Pfam" id="PF00173">
    <property type="entry name" value="Cyt-b5"/>
    <property type="match status" value="1"/>
</dbReference>
<dbReference type="PaxDb" id="8355-A0A1L8HG99"/>
<dbReference type="SUPFAM" id="SSF55856">
    <property type="entry name" value="Cytochrome b5-like heme/steroid binding domain"/>
    <property type="match status" value="1"/>
</dbReference>
<organism evidence="6 7">
    <name type="scientific">Xenopus laevis</name>
    <name type="common">African clawed frog</name>
    <dbReference type="NCBI Taxonomy" id="8355"/>
    <lineage>
        <taxon>Eukaryota</taxon>
        <taxon>Metazoa</taxon>
        <taxon>Chordata</taxon>
        <taxon>Craniata</taxon>
        <taxon>Vertebrata</taxon>
        <taxon>Euteleostomi</taxon>
        <taxon>Amphibia</taxon>
        <taxon>Batrachia</taxon>
        <taxon>Anura</taxon>
        <taxon>Pipoidea</taxon>
        <taxon>Pipidae</taxon>
        <taxon>Xenopodinae</taxon>
        <taxon>Xenopus</taxon>
        <taxon>Xenopus</taxon>
    </lineage>
</organism>
<accession>A0A1L8HG99</accession>
<gene>
    <name evidence="7 8" type="primary">cyb5d2.L</name>
</gene>
<dbReference type="InterPro" id="IPR001199">
    <property type="entry name" value="Cyt_B5-like_heme/steroid-bd"/>
</dbReference>
<dbReference type="KEGG" id="xla:100137663"/>
<dbReference type="Bgee" id="100137663">
    <property type="expression patterns" value="Expressed in brain and 20 other cell types or tissues"/>
</dbReference>
<evidence type="ECO:0000259" key="5">
    <source>
        <dbReference type="SMART" id="SM01117"/>
    </source>
</evidence>
<evidence type="ECO:0000256" key="2">
    <source>
        <dbReference type="ARBA" id="ARBA00038357"/>
    </source>
</evidence>
<dbReference type="PANTHER" id="PTHR10281">
    <property type="entry name" value="MEMBRANE-ASSOCIATED PROGESTERONE RECEPTOR COMPONENT-RELATED"/>
    <property type="match status" value="1"/>
</dbReference>
<dbReference type="InterPro" id="IPR036400">
    <property type="entry name" value="Cyt_B5-like_heme/steroid_sf"/>
</dbReference>
<sequence>MLGYLAAGALCLAAVLLMRLDHLPLLHIPGLRSIFPQQCELSGGRLMSKEELSAYDGGPGSAGIYLAVLGQVFDVHKGSKHYGPGGSYSFFAGKDASRAYVTGDFTEKGLVDDVTELSPLQMLHLQNWLSFYQQNYIILGKLTGRFYDESGNPTKALEDALKVIDTGLKLKEEREEENKQFPPCNSEWSSDSKRVWCSKNSGGIHRDWVGVPRKMYVAGTDGYRCVCVRNFGPSSEQPDSTEHNDRGDLDNPLLHEYEDCNPLFEWCFLKNGT</sequence>
<dbReference type="OrthoDB" id="10257697at2759"/>
<dbReference type="GO" id="GO:0016020">
    <property type="term" value="C:membrane"/>
    <property type="evidence" value="ECO:0000318"/>
    <property type="project" value="GO_Central"/>
</dbReference>
<evidence type="ECO:0000256" key="1">
    <source>
        <dbReference type="ARBA" id="ARBA00037690"/>
    </source>
</evidence>
<evidence type="ECO:0000256" key="3">
    <source>
        <dbReference type="ARBA" id="ARBA00039568"/>
    </source>
</evidence>
<dbReference type="AGR" id="Xenbase:XB-GENE-981424"/>
<feature type="domain" description="Cytochrome b5 heme-binding" evidence="5">
    <location>
        <begin position="47"/>
        <end position="143"/>
    </location>
</feature>
<protein>
    <recommendedName>
        <fullName evidence="3">Neuferricin</fullName>
    </recommendedName>
    <alternativeName>
        <fullName evidence="4">Cytochrome b5 domain-containing protein 2</fullName>
    </alternativeName>
</protein>
<dbReference type="STRING" id="8355.A0A1L8HG99"/>
<evidence type="ECO:0000313" key="6">
    <source>
        <dbReference type="Proteomes" id="UP000186698"/>
    </source>
</evidence>
<evidence type="ECO:0000256" key="4">
    <source>
        <dbReference type="ARBA" id="ARBA00042241"/>
    </source>
</evidence>
<dbReference type="PANTHER" id="PTHR10281:SF4">
    <property type="entry name" value="NEUFERRICIN"/>
    <property type="match status" value="1"/>
</dbReference>
<keyword evidence="6" id="KW-1185">Reference proteome</keyword>
<dbReference type="GO" id="GO:0012505">
    <property type="term" value="C:endomembrane system"/>
    <property type="evidence" value="ECO:0000318"/>
    <property type="project" value="GO_Central"/>
</dbReference>
<dbReference type="Proteomes" id="UP000186698">
    <property type="component" value="Chromosome 2L"/>
</dbReference>
<comment type="function">
    <text evidence="1">Heme-binding protein which promotes neuronal but not astrocyte differentiation.</text>
</comment>
<name>A0A1L8HG99_XENLA</name>
<dbReference type="GeneID" id="100137663"/>
<reference evidence="7" key="1">
    <citation type="submission" date="2025-08" db="UniProtKB">
        <authorList>
            <consortium name="RefSeq"/>
        </authorList>
    </citation>
    <scope>IDENTIFICATION</scope>
    <source>
        <strain evidence="7">J_2021</strain>
        <tissue evidence="7">Erythrocytes</tissue>
    </source>
</reference>
<dbReference type="OMA" id="GHKHYGP"/>
<dbReference type="Gene3D" id="3.10.120.10">
    <property type="entry name" value="Cytochrome b5-like heme/steroid binding domain"/>
    <property type="match status" value="1"/>
</dbReference>
<dbReference type="SMART" id="SM01117">
    <property type="entry name" value="Cyt-b5"/>
    <property type="match status" value="1"/>
</dbReference>
<dbReference type="Xenbase" id="XB-GENE-981424">
    <property type="gene designation" value="cyb5d2.L"/>
</dbReference>